<proteinExistence type="inferred from homology"/>
<dbReference type="GeneID" id="107430198"/>
<keyword evidence="2" id="KW-0493">Microtubule</keyword>
<keyword evidence="4" id="KW-1185">Reference proteome</keyword>
<dbReference type="GO" id="GO:0010005">
    <property type="term" value="C:cortical microtubule, transverse to long axis"/>
    <property type="evidence" value="ECO:0007669"/>
    <property type="project" value="TreeGrafter"/>
</dbReference>
<evidence type="ECO:0000313" key="4">
    <source>
        <dbReference type="Proteomes" id="UP001652623"/>
    </source>
</evidence>
<dbReference type="FunCoup" id="A0A6P4BC33">
    <property type="interactions" value="49"/>
</dbReference>
<evidence type="ECO:0000256" key="1">
    <source>
        <dbReference type="ARBA" id="ARBA00009656"/>
    </source>
</evidence>
<dbReference type="PANTHER" id="PTHR33403:SF19">
    <property type="entry name" value="PROTEIN SPIRAL1-LIKE 5"/>
    <property type="match status" value="1"/>
</dbReference>
<gene>
    <name evidence="5" type="primary">LOC107430198</name>
</gene>
<reference evidence="5" key="1">
    <citation type="submission" date="2025-08" db="UniProtKB">
        <authorList>
            <consortium name="RefSeq"/>
        </authorList>
    </citation>
    <scope>IDENTIFICATION</scope>
    <source>
        <tissue evidence="5">Seedling</tissue>
    </source>
</reference>
<dbReference type="AlphaFoldDB" id="A0A6P4BC33"/>
<dbReference type="InParanoid" id="A0A6P4BC33"/>
<dbReference type="Proteomes" id="UP001652623">
    <property type="component" value="Chromosome 6"/>
</dbReference>
<name>A0A6P4BC33_ZIZJJ</name>
<protein>
    <submittedName>
        <fullName evidence="5">Protein SPIRAL1-like 5</fullName>
    </submittedName>
</protein>
<comment type="similarity">
    <text evidence="1">Belongs to the SPIRAL1 family.</text>
</comment>
<evidence type="ECO:0000256" key="2">
    <source>
        <dbReference type="ARBA" id="ARBA00022701"/>
    </source>
</evidence>
<accession>A0A6P4BC33</accession>
<feature type="compositionally biased region" description="Gly residues" evidence="3">
    <location>
        <begin position="1"/>
        <end position="12"/>
    </location>
</feature>
<dbReference type="GO" id="GO:0043622">
    <property type="term" value="P:cortical microtubule organization"/>
    <property type="evidence" value="ECO:0007669"/>
    <property type="project" value="InterPro"/>
</dbReference>
<evidence type="ECO:0000313" key="5">
    <source>
        <dbReference type="RefSeq" id="XP_015896493.1"/>
    </source>
</evidence>
<feature type="compositionally biased region" description="Pro residues" evidence="3">
    <location>
        <begin position="25"/>
        <end position="34"/>
    </location>
</feature>
<dbReference type="InterPro" id="IPR039613">
    <property type="entry name" value="SPR1/2/3/4/5"/>
</dbReference>
<dbReference type="RefSeq" id="XP_015896493.1">
    <property type="nucleotide sequence ID" value="XM_016041007.4"/>
</dbReference>
<evidence type="ECO:0000256" key="3">
    <source>
        <dbReference type="SAM" id="MobiDB-lite"/>
    </source>
</evidence>
<sequence length="100" mass="10373">MSRGGSYGGGQSSLGYLFGSDEKPSAPPSLPKIEPPYGIETSIDKPPESGSSSSGKQKASNNYQRAQGQNLGNFVTDRPSTKVKSVPGGDSSLGYLFGDK</sequence>
<feature type="compositionally biased region" description="Polar residues" evidence="3">
    <location>
        <begin position="56"/>
        <end position="73"/>
    </location>
</feature>
<dbReference type="KEGG" id="zju:107430198"/>
<organism evidence="4 5">
    <name type="scientific">Ziziphus jujuba</name>
    <name type="common">Chinese jujube</name>
    <name type="synonym">Ziziphus sativa</name>
    <dbReference type="NCBI Taxonomy" id="326968"/>
    <lineage>
        <taxon>Eukaryota</taxon>
        <taxon>Viridiplantae</taxon>
        <taxon>Streptophyta</taxon>
        <taxon>Embryophyta</taxon>
        <taxon>Tracheophyta</taxon>
        <taxon>Spermatophyta</taxon>
        <taxon>Magnoliopsida</taxon>
        <taxon>eudicotyledons</taxon>
        <taxon>Gunneridae</taxon>
        <taxon>Pentapetalae</taxon>
        <taxon>rosids</taxon>
        <taxon>fabids</taxon>
        <taxon>Rosales</taxon>
        <taxon>Rhamnaceae</taxon>
        <taxon>Paliureae</taxon>
        <taxon>Ziziphus</taxon>
    </lineage>
</organism>
<feature type="region of interest" description="Disordered" evidence="3">
    <location>
        <begin position="1"/>
        <end position="100"/>
    </location>
</feature>
<dbReference type="PANTHER" id="PTHR33403">
    <property type="entry name" value="SPR1"/>
    <property type="match status" value="1"/>
</dbReference>